<evidence type="ECO:0000313" key="3">
    <source>
        <dbReference type="EMBL" id="CAN64049.1"/>
    </source>
</evidence>
<dbReference type="InterPro" id="IPR036397">
    <property type="entry name" value="RNaseH_sf"/>
</dbReference>
<dbReference type="Gene3D" id="3.30.420.10">
    <property type="entry name" value="Ribonuclease H-like superfamily/Ribonuclease H"/>
    <property type="match status" value="2"/>
</dbReference>
<evidence type="ECO:0000259" key="1">
    <source>
        <dbReference type="Pfam" id="PF00078"/>
    </source>
</evidence>
<dbReference type="Gene3D" id="3.30.70.270">
    <property type="match status" value="2"/>
</dbReference>
<dbReference type="CDD" id="cd01647">
    <property type="entry name" value="RT_LTR"/>
    <property type="match status" value="1"/>
</dbReference>
<dbReference type="InterPro" id="IPR012337">
    <property type="entry name" value="RNaseH-like_sf"/>
</dbReference>
<feature type="domain" description="Reverse transcriptase" evidence="1">
    <location>
        <begin position="725"/>
        <end position="884"/>
    </location>
</feature>
<gene>
    <name evidence="3" type="ORF">VITISV_019943</name>
</gene>
<dbReference type="SUPFAM" id="SSF56672">
    <property type="entry name" value="DNA/RNA polymerases"/>
    <property type="match status" value="1"/>
</dbReference>
<dbReference type="SUPFAM" id="SSF53098">
    <property type="entry name" value="Ribonuclease H-like"/>
    <property type="match status" value="2"/>
</dbReference>
<sequence>MNMNIQKGVRKWKLPSFSTTTYGHLPKLKPIGYDSSTFSTPVIRNGSPEPLNFSKNFRDSYKELMPKLLEENPNVGDFKESEKARECSDVSQTKVAPPLAIVPIPISEDPHARMDGVEQRLRMSKIERYTGMGCPRIHLRLYSTVMRAHRLDEAQMAMLFPMSLSGAAQRWFASLDALYGIEKDIARGLWPESSLTDSKGKKPLGGQRLEDVGAISLAGMRPSKHYQTVGKTSRFYYPPSPHRPPRQFAQLGMPLSRAFQKLIDGGLLTPLAPKPVPQPVQPRFRLYLYCSYHQWLGHDTDHYNALRHAIQDFIDQGLCPHLPRDIHHIDLIDDDNMHILNWDDGLSESIVLHDNYEADGVSLGPQTPTPFRLIPDKTPFQLTYSTPLVIKYDDDSEGREMQIVTRSGRIDQPPPLAVRPFESATSHEEVLRIPTSFNLLLGQPWIHRVGAIPSSLYQKVKFIHDGQVIKIWYTKDIFVVSEPVLQISHTWGYDDVLSEFIATIDHDTTFGLGFIPTEPDYRYMAQLRKERVLDGPQTILISELLEDDSSLFEGTISLVEGAFDFMDPPLSFDVLSGFVSRFDDVSIASFMDLSIFEYSPVSCDNERVSPTAGDVEAVDFGTENQLRELKIGSPISTNERERLIHLLRSYLDVFAWSYEYIPGLDPSIVQHHFPTLPHARPVKQKLRQLHPRWSLQVKEEIQKQFSVGFISVVEYPEWLANIVPIPKNDGKVRVCVDFKDLNKASPKDDFPFPHIDLLVNSTADHLMLSFMDGFSGYNQILMAQEDMEKTTFIIEWGTYCYRVMSFGLKNAGATYQRAATTLFHDMMHRDVKVYVDDMIVKSQGRAYHLETLERFFERIRKFRLRLNPKKCTFGVTSGKLLGHMVSERGIEVDPDKVKAILDMLAPKTKKEIMGFLGRLQYINCFIARLIDICEPIFRFLRKNQPTVWNDDFQLAFENIKEYLLSPPVLVPLMLGHPLLLYLSILDMALGCMLAQIDDSGKEQAIYYLSKRMLEYEMRYVMIERLCLALVWVTRRLRHYMTEYSVHLISRLDSLRYLFDRPALTEFDIQYVSQKFIKGSVVADHLASLSTSEDRPVDDDFPNEEFVAMTSLLGWCMYFDSATNQLGYGIGVLLVSPQGDHILRSICLEFLDRHPITNNIVEYEACILVLETALELGIGQMEVFGDSNLVLCEFRITPCGMRNFRITWSSWLQKAISSSFQLQIMYGLKRWILDFQRFEMFLRSGIYPEVATAKDRRALRHLATKFVICGDTLYKRSADGMLLLCLDRASIDRVMREVHAGVYGPHMGRHMLARIDIIGKVSPKSANDHEFILVAIDYFTKWVKAASYARLTSTRVSIFIISHIICRYEINGVVEAANKNIKKILRKMVETSRDWSKKLPFALWAYCTSFRTFTRATPYSLVYGMEVVLPVETEMGSLKDLVLRILRGLIGDLRGKFRPSWSGPYVIRELTPEGTAWLTDLDGNQFSEPTNVDQLKKYYV</sequence>
<dbReference type="Pfam" id="PF00078">
    <property type="entry name" value="RVT_1"/>
    <property type="match status" value="1"/>
</dbReference>
<dbReference type="PANTHER" id="PTHR48475:SF1">
    <property type="entry name" value="RNASE H TYPE-1 DOMAIN-CONTAINING PROTEIN"/>
    <property type="match status" value="1"/>
</dbReference>
<evidence type="ECO:0008006" key="4">
    <source>
        <dbReference type="Google" id="ProtNLM"/>
    </source>
</evidence>
<evidence type="ECO:0000259" key="2">
    <source>
        <dbReference type="Pfam" id="PF17919"/>
    </source>
</evidence>
<reference evidence="3" key="1">
    <citation type="journal article" date="2007" name="PLoS ONE">
        <title>The first genome sequence of an elite grapevine cultivar (Pinot noir Vitis vinifera L.): coping with a highly heterozygous genome.</title>
        <authorList>
            <person name="Velasco R."/>
            <person name="Zharkikh A."/>
            <person name="Troggio M."/>
            <person name="Cartwright D.A."/>
            <person name="Cestaro A."/>
            <person name="Pruss D."/>
            <person name="Pindo M."/>
            <person name="FitzGerald L.M."/>
            <person name="Vezzulli S."/>
            <person name="Reid J."/>
            <person name="Malacarne G."/>
            <person name="Iliev D."/>
            <person name="Coppola G."/>
            <person name="Wardell B."/>
            <person name="Micheletti D."/>
            <person name="Macalma T."/>
            <person name="Facci M."/>
            <person name="Mitchell J.T."/>
            <person name="Perazzolli M."/>
            <person name="Eldredge G."/>
            <person name="Gatto P."/>
            <person name="Oyzerski R."/>
            <person name="Moretto M."/>
            <person name="Gutin N."/>
            <person name="Stefanini M."/>
            <person name="Chen Y."/>
            <person name="Segala C."/>
            <person name="Davenport C."/>
            <person name="Dematte L."/>
            <person name="Mraz A."/>
            <person name="Battilana J."/>
            <person name="Stormo K."/>
            <person name="Costa F."/>
            <person name="Tao Q."/>
            <person name="Si-Ammour A."/>
            <person name="Harkins T."/>
            <person name="Lackey A."/>
            <person name="Perbost C."/>
            <person name="Taillon B."/>
            <person name="Stella A."/>
            <person name="Solovyev V."/>
            <person name="Fawcett J.A."/>
            <person name="Sterck L."/>
            <person name="Vandepoele K."/>
            <person name="Grando S.M."/>
            <person name="Toppo S."/>
            <person name="Moser C."/>
            <person name="Lanchbury J."/>
            <person name="Bogden R."/>
            <person name="Skolnick M."/>
            <person name="Sgaramella V."/>
            <person name="Bhatnagar S.K."/>
            <person name="Fontana P."/>
            <person name="Gutin A."/>
            <person name="Van de Peer Y."/>
            <person name="Salamini F."/>
            <person name="Viola R."/>
        </authorList>
    </citation>
    <scope>NUCLEOTIDE SEQUENCE</scope>
</reference>
<dbReference type="InterPro" id="IPR000477">
    <property type="entry name" value="RT_dom"/>
</dbReference>
<dbReference type="EMBL" id="AM477152">
    <property type="protein sequence ID" value="CAN64049.1"/>
    <property type="molecule type" value="Genomic_DNA"/>
</dbReference>
<dbReference type="Pfam" id="PF17919">
    <property type="entry name" value="RT_RNaseH_2"/>
    <property type="match status" value="1"/>
</dbReference>
<dbReference type="InterPro" id="IPR041577">
    <property type="entry name" value="RT_RNaseH_2"/>
</dbReference>
<feature type="domain" description="Reverse transcriptase/retrotransposon-derived protein RNase H-like" evidence="2">
    <location>
        <begin position="948"/>
        <end position="1045"/>
    </location>
</feature>
<accession>A5BZW6</accession>
<dbReference type="Gene3D" id="3.10.10.10">
    <property type="entry name" value="HIV Type 1 Reverse Transcriptase, subunit A, domain 1"/>
    <property type="match status" value="1"/>
</dbReference>
<dbReference type="PANTHER" id="PTHR48475">
    <property type="entry name" value="RIBONUCLEASE H"/>
    <property type="match status" value="1"/>
</dbReference>
<protein>
    <recommendedName>
        <fullName evidence="4">Retrovirus-related Pol polyprotein from transposon 17.6</fullName>
    </recommendedName>
</protein>
<dbReference type="GO" id="GO:0003676">
    <property type="term" value="F:nucleic acid binding"/>
    <property type="evidence" value="ECO:0007669"/>
    <property type="project" value="InterPro"/>
</dbReference>
<dbReference type="InterPro" id="IPR043128">
    <property type="entry name" value="Rev_trsase/Diguanyl_cyclase"/>
</dbReference>
<name>A5BZW6_VITVI</name>
<dbReference type="InterPro" id="IPR043502">
    <property type="entry name" value="DNA/RNA_pol_sf"/>
</dbReference>
<organism evidence="3">
    <name type="scientific">Vitis vinifera</name>
    <name type="common">Grape</name>
    <dbReference type="NCBI Taxonomy" id="29760"/>
    <lineage>
        <taxon>Eukaryota</taxon>
        <taxon>Viridiplantae</taxon>
        <taxon>Streptophyta</taxon>
        <taxon>Embryophyta</taxon>
        <taxon>Tracheophyta</taxon>
        <taxon>Spermatophyta</taxon>
        <taxon>Magnoliopsida</taxon>
        <taxon>eudicotyledons</taxon>
        <taxon>Gunneridae</taxon>
        <taxon>Pentapetalae</taxon>
        <taxon>rosids</taxon>
        <taxon>Vitales</taxon>
        <taxon>Vitaceae</taxon>
        <taxon>Viteae</taxon>
        <taxon>Vitis</taxon>
    </lineage>
</organism>
<dbReference type="ExpressionAtlas" id="A5BZW6">
    <property type="expression patterns" value="differential"/>
</dbReference>
<proteinExistence type="predicted"/>